<reference evidence="3 4" key="1">
    <citation type="submission" date="2016-07" db="EMBL/GenBank/DDBJ databases">
        <title>Caryophanon latum genome sequencing.</title>
        <authorList>
            <person name="Verma A."/>
            <person name="Pal Y."/>
            <person name="Krishnamurthi S."/>
        </authorList>
    </citation>
    <scope>NUCLEOTIDE SEQUENCE [LARGE SCALE GENOMIC DNA]</scope>
    <source>
        <strain evidence="3 4">DSM 14151</strain>
    </source>
</reference>
<feature type="signal peptide" evidence="1">
    <location>
        <begin position="1"/>
        <end position="21"/>
    </location>
</feature>
<dbReference type="AlphaFoldDB" id="A0A1C0YHC5"/>
<feature type="chain" id="PRO_5039309866" description="DUF4825 domain-containing protein" evidence="1">
    <location>
        <begin position="22"/>
        <end position="138"/>
    </location>
</feature>
<dbReference type="InterPro" id="IPR032250">
    <property type="entry name" value="DUF4825"/>
</dbReference>
<name>A0A1C0YHC5_9BACL</name>
<sequence length="138" mass="15972">MKRMVFLCMMMLLLVACSEQEQQGVFAYKNTYIGDASAVRAVVEQVDGAAHFIQMELYTDLEPYGLQLYYEELTEAQMLANGTYLFSLIQNVDWVHYTVGEQAYELSREQINDTYGIDVRNIHDEAALRKLIEQLQKQ</sequence>
<keyword evidence="1" id="KW-0732">Signal</keyword>
<evidence type="ECO:0000259" key="2">
    <source>
        <dbReference type="Pfam" id="PF16107"/>
    </source>
</evidence>
<dbReference type="Proteomes" id="UP000093482">
    <property type="component" value="Unassembled WGS sequence"/>
</dbReference>
<accession>A0A1C0YHC5</accession>
<dbReference type="RefSeq" id="WP_083995468.1">
    <property type="nucleotide sequence ID" value="NZ_MATO01000063.1"/>
</dbReference>
<dbReference type="PROSITE" id="PS51257">
    <property type="entry name" value="PROKAR_LIPOPROTEIN"/>
    <property type="match status" value="1"/>
</dbReference>
<comment type="caution">
    <text evidence="3">The sequence shown here is derived from an EMBL/GenBank/DDBJ whole genome shotgun (WGS) entry which is preliminary data.</text>
</comment>
<dbReference type="EMBL" id="MATO01000063">
    <property type="protein sequence ID" value="OCS86576.1"/>
    <property type="molecule type" value="Genomic_DNA"/>
</dbReference>
<dbReference type="OrthoDB" id="2352542at2"/>
<evidence type="ECO:0000256" key="1">
    <source>
        <dbReference type="SAM" id="SignalP"/>
    </source>
</evidence>
<feature type="domain" description="DUF4825" evidence="2">
    <location>
        <begin position="26"/>
        <end position="103"/>
    </location>
</feature>
<gene>
    <name evidence="3" type="ORF">A6K76_14610</name>
</gene>
<evidence type="ECO:0000313" key="3">
    <source>
        <dbReference type="EMBL" id="OCS86576.1"/>
    </source>
</evidence>
<dbReference type="Pfam" id="PF16107">
    <property type="entry name" value="DUF4825"/>
    <property type="match status" value="1"/>
</dbReference>
<evidence type="ECO:0000313" key="4">
    <source>
        <dbReference type="Proteomes" id="UP000093482"/>
    </source>
</evidence>
<keyword evidence="4" id="KW-1185">Reference proteome</keyword>
<organism evidence="3 4">
    <name type="scientific">Caryophanon latum</name>
    <dbReference type="NCBI Taxonomy" id="33977"/>
    <lineage>
        <taxon>Bacteria</taxon>
        <taxon>Bacillati</taxon>
        <taxon>Bacillota</taxon>
        <taxon>Bacilli</taxon>
        <taxon>Bacillales</taxon>
        <taxon>Caryophanaceae</taxon>
        <taxon>Caryophanon</taxon>
    </lineage>
</organism>
<proteinExistence type="predicted"/>
<protein>
    <recommendedName>
        <fullName evidence="2">DUF4825 domain-containing protein</fullName>
    </recommendedName>
</protein>